<sequence length="175" mass="18388">MTKWLLITLSIGMACAGCDSRGDGAKSQSAPPQGWKKVAALPGSGRLPAVTAALPSGMSETDESGIENPLKSFKGAGLFVRFDYGVLAHPGCKTSSCQIYSVKIGGRDAQASLSIQPANEDGFTTVHDYFVPIVQDLHNSSTSMAGSGLHITVRCAEKPRCADADQIVQTIRFGQ</sequence>
<name>A0A7T2GI59_9SPHN</name>
<evidence type="ECO:0000313" key="1">
    <source>
        <dbReference type="EMBL" id="QPQ54298.1"/>
    </source>
</evidence>
<dbReference type="KEGG" id="sflv:IC614_07980"/>
<reference evidence="1 2" key="1">
    <citation type="submission" date="2020-11" db="EMBL/GenBank/DDBJ databases">
        <title>Genome seq and assembly of Sphingosinicella sp.</title>
        <authorList>
            <person name="Chhetri G."/>
        </authorList>
    </citation>
    <scope>NUCLEOTIDE SEQUENCE [LARGE SCALE GENOMIC DNA]</scope>
    <source>
        <strain evidence="1 2">UDD2</strain>
    </source>
</reference>
<dbReference type="AlphaFoldDB" id="A0A7T2GI59"/>
<dbReference type="EMBL" id="CP065592">
    <property type="protein sequence ID" value="QPQ54298.1"/>
    <property type="molecule type" value="Genomic_DNA"/>
</dbReference>
<dbReference type="Proteomes" id="UP000594873">
    <property type="component" value="Chromosome"/>
</dbReference>
<organism evidence="1 2">
    <name type="scientific">Allosphingosinicella flava</name>
    <dbReference type="NCBI Taxonomy" id="2771430"/>
    <lineage>
        <taxon>Bacteria</taxon>
        <taxon>Pseudomonadati</taxon>
        <taxon>Pseudomonadota</taxon>
        <taxon>Alphaproteobacteria</taxon>
        <taxon>Sphingomonadales</taxon>
        <taxon>Sphingomonadaceae</taxon>
        <taxon>Allosphingosinicella</taxon>
    </lineage>
</organism>
<dbReference type="RefSeq" id="WP_200970825.1">
    <property type="nucleotide sequence ID" value="NZ_CP065592.1"/>
</dbReference>
<dbReference type="PROSITE" id="PS51257">
    <property type="entry name" value="PROKAR_LIPOPROTEIN"/>
    <property type="match status" value="1"/>
</dbReference>
<proteinExistence type="predicted"/>
<gene>
    <name evidence="1" type="ORF">IC614_07980</name>
</gene>
<keyword evidence="2" id="KW-1185">Reference proteome</keyword>
<protein>
    <submittedName>
        <fullName evidence="1">Uncharacterized protein</fullName>
    </submittedName>
</protein>
<evidence type="ECO:0000313" key="2">
    <source>
        <dbReference type="Proteomes" id="UP000594873"/>
    </source>
</evidence>
<accession>A0A7T2GI59</accession>